<dbReference type="EMBL" id="RKLU01000002">
    <property type="protein sequence ID" value="TQQ82903.1"/>
    <property type="molecule type" value="Genomic_DNA"/>
</dbReference>
<protein>
    <submittedName>
        <fullName evidence="1">Uncharacterized protein</fullName>
    </submittedName>
</protein>
<dbReference type="AlphaFoldDB" id="A0A8J8PCW3"/>
<dbReference type="Gene3D" id="1.10.1220.10">
    <property type="entry name" value="Met repressor-like"/>
    <property type="match status" value="1"/>
</dbReference>
<gene>
    <name evidence="1" type="ORF">EGH24_05555</name>
</gene>
<evidence type="ECO:0000313" key="2">
    <source>
        <dbReference type="Proteomes" id="UP000705823"/>
    </source>
</evidence>
<name>A0A8J8PCW3_9EURY</name>
<accession>A0A8J8PCW3</accession>
<dbReference type="InterPro" id="IPR013321">
    <property type="entry name" value="Arc_rbn_hlx_hlx"/>
</dbReference>
<dbReference type="RefSeq" id="WP_142979168.1">
    <property type="nucleotide sequence ID" value="NZ_RKLU01000002.1"/>
</dbReference>
<keyword evidence="2" id="KW-1185">Reference proteome</keyword>
<sequence>MGTISARVPDAVEAEFEEYLDAEGLDRSTAIRKLLTEQLGQWRQEQAIEGLREGSITFSRAAEIADMSVWEFAQLAEQRDVTWVSGTHLDEDLEAL</sequence>
<evidence type="ECO:0000313" key="1">
    <source>
        <dbReference type="EMBL" id="TQQ82903.1"/>
    </source>
</evidence>
<dbReference type="GO" id="GO:0006355">
    <property type="term" value="P:regulation of DNA-templated transcription"/>
    <property type="evidence" value="ECO:0007669"/>
    <property type="project" value="InterPro"/>
</dbReference>
<dbReference type="OrthoDB" id="269969at2157"/>
<proteinExistence type="predicted"/>
<dbReference type="InterPro" id="IPR005368">
    <property type="entry name" value="UPF0175"/>
</dbReference>
<dbReference type="Pfam" id="PF03683">
    <property type="entry name" value="UPF0175"/>
    <property type="match status" value="1"/>
</dbReference>
<comment type="caution">
    <text evidence="1">The sequence shown here is derived from an EMBL/GenBank/DDBJ whole genome shotgun (WGS) entry which is preliminary data.</text>
</comment>
<dbReference type="Proteomes" id="UP000705823">
    <property type="component" value="Unassembled WGS sequence"/>
</dbReference>
<reference evidence="1" key="1">
    <citation type="submission" date="2019-02" db="EMBL/GenBank/DDBJ databases">
        <title>Halonotius sp. a new haloarchaeum isolated from saline soil.</title>
        <authorList>
            <person name="Duran-Viseras A."/>
            <person name="Sanchez-Porro C."/>
            <person name="Ventosa A."/>
        </authorList>
    </citation>
    <scope>NUCLEOTIDE SEQUENCE</scope>
    <source>
        <strain evidence="1">F15B</strain>
    </source>
</reference>
<organism evidence="1 2">
    <name type="scientific">Halonotius terrestris</name>
    <dbReference type="NCBI Taxonomy" id="2487750"/>
    <lineage>
        <taxon>Archaea</taxon>
        <taxon>Methanobacteriati</taxon>
        <taxon>Methanobacteriota</taxon>
        <taxon>Stenosarchaea group</taxon>
        <taxon>Halobacteria</taxon>
        <taxon>Halobacteriales</taxon>
        <taxon>Haloferacaceae</taxon>
        <taxon>Halonotius</taxon>
    </lineage>
</organism>